<feature type="transmembrane region" description="Helical" evidence="9">
    <location>
        <begin position="48"/>
        <end position="67"/>
    </location>
</feature>
<sequence>MIVFKKIDNFIDKFASFFLVLCVLSVLFLSSGAIILRWFHINLYWIDSFVRHTVFLSAFLGGVVATGRSNHIAIDLISKFLELKKKEHARIIIHRIILVCSGIILLWLFKASMDFMKIEMEFSKEEFWGIGSGYLVGIIPVGVALMTIRFFTLFIISFDKDAPALHSVGEIK</sequence>
<comment type="caution">
    <text evidence="11">The sequence shown here is derived from an EMBL/GenBank/DDBJ whole genome shotgun (WGS) entry which is preliminary data.</text>
</comment>
<name>A0ABU5VZZ0_9BACT</name>
<protein>
    <submittedName>
        <fullName evidence="11">TRAP transporter small permease subunit</fullName>
    </submittedName>
</protein>
<evidence type="ECO:0000256" key="1">
    <source>
        <dbReference type="ARBA" id="ARBA00004429"/>
    </source>
</evidence>
<dbReference type="Pfam" id="PF04290">
    <property type="entry name" value="DctQ"/>
    <property type="match status" value="1"/>
</dbReference>
<dbReference type="InterPro" id="IPR007387">
    <property type="entry name" value="TRAP_DctQ"/>
</dbReference>
<evidence type="ECO:0000256" key="8">
    <source>
        <dbReference type="ARBA" id="ARBA00038436"/>
    </source>
</evidence>
<feature type="transmembrane region" description="Helical" evidence="9">
    <location>
        <begin position="14"/>
        <end position="36"/>
    </location>
</feature>
<dbReference type="RefSeq" id="WP_323577029.1">
    <property type="nucleotide sequence ID" value="NZ_JAYGJQ010000002.1"/>
</dbReference>
<keyword evidence="5 9" id="KW-0812">Transmembrane</keyword>
<evidence type="ECO:0000256" key="9">
    <source>
        <dbReference type="SAM" id="Phobius"/>
    </source>
</evidence>
<evidence type="ECO:0000256" key="3">
    <source>
        <dbReference type="ARBA" id="ARBA00022475"/>
    </source>
</evidence>
<evidence type="ECO:0000259" key="10">
    <source>
        <dbReference type="Pfam" id="PF04290"/>
    </source>
</evidence>
<reference evidence="11 12" key="1">
    <citation type="submission" date="2023-11" db="EMBL/GenBank/DDBJ databases">
        <title>A Novel Polar Bacteriovorax (B. antarcticus) Isolated from the Biocrust in Antarctica.</title>
        <authorList>
            <person name="Mun W."/>
            <person name="Choi S.Y."/>
            <person name="Mitchell R.J."/>
        </authorList>
    </citation>
    <scope>NUCLEOTIDE SEQUENCE [LARGE SCALE GENOMIC DNA]</scope>
    <source>
        <strain evidence="11 12">PP10</strain>
    </source>
</reference>
<keyword evidence="2" id="KW-0813">Transport</keyword>
<evidence type="ECO:0000313" key="11">
    <source>
        <dbReference type="EMBL" id="MEA9357135.1"/>
    </source>
</evidence>
<dbReference type="Proteomes" id="UP001302274">
    <property type="component" value="Unassembled WGS sequence"/>
</dbReference>
<organism evidence="11 12">
    <name type="scientific">Bacteriovorax antarcticus</name>
    <dbReference type="NCBI Taxonomy" id="3088717"/>
    <lineage>
        <taxon>Bacteria</taxon>
        <taxon>Pseudomonadati</taxon>
        <taxon>Bdellovibrionota</taxon>
        <taxon>Bacteriovoracia</taxon>
        <taxon>Bacteriovoracales</taxon>
        <taxon>Bacteriovoracaceae</taxon>
        <taxon>Bacteriovorax</taxon>
    </lineage>
</organism>
<keyword evidence="6 9" id="KW-1133">Transmembrane helix</keyword>
<feature type="domain" description="Tripartite ATP-independent periplasmic transporters DctQ component" evidence="10">
    <location>
        <begin position="33"/>
        <end position="151"/>
    </location>
</feature>
<comment type="similarity">
    <text evidence="8">Belongs to the TRAP transporter small permease family.</text>
</comment>
<keyword evidence="7 9" id="KW-0472">Membrane</keyword>
<keyword evidence="12" id="KW-1185">Reference proteome</keyword>
<feature type="transmembrane region" description="Helical" evidence="9">
    <location>
        <begin position="88"/>
        <end position="109"/>
    </location>
</feature>
<proteinExistence type="inferred from homology"/>
<dbReference type="PANTHER" id="PTHR35011:SF2">
    <property type="entry name" value="2,3-DIKETO-L-GULONATE TRAP TRANSPORTER SMALL PERMEASE PROTEIN YIAM"/>
    <property type="match status" value="1"/>
</dbReference>
<evidence type="ECO:0000256" key="4">
    <source>
        <dbReference type="ARBA" id="ARBA00022519"/>
    </source>
</evidence>
<dbReference type="InterPro" id="IPR055348">
    <property type="entry name" value="DctQ"/>
</dbReference>
<evidence type="ECO:0000256" key="7">
    <source>
        <dbReference type="ARBA" id="ARBA00023136"/>
    </source>
</evidence>
<evidence type="ECO:0000313" key="12">
    <source>
        <dbReference type="Proteomes" id="UP001302274"/>
    </source>
</evidence>
<evidence type="ECO:0000256" key="6">
    <source>
        <dbReference type="ARBA" id="ARBA00022989"/>
    </source>
</evidence>
<feature type="transmembrane region" description="Helical" evidence="9">
    <location>
        <begin position="129"/>
        <end position="156"/>
    </location>
</feature>
<evidence type="ECO:0000256" key="5">
    <source>
        <dbReference type="ARBA" id="ARBA00022692"/>
    </source>
</evidence>
<dbReference type="PANTHER" id="PTHR35011">
    <property type="entry name" value="2,3-DIKETO-L-GULONATE TRAP TRANSPORTER SMALL PERMEASE PROTEIN YIAM"/>
    <property type="match status" value="1"/>
</dbReference>
<comment type="subcellular location">
    <subcellularLocation>
        <location evidence="1">Cell inner membrane</location>
        <topology evidence="1">Multi-pass membrane protein</topology>
    </subcellularLocation>
</comment>
<dbReference type="EMBL" id="JAYGJQ010000002">
    <property type="protein sequence ID" value="MEA9357135.1"/>
    <property type="molecule type" value="Genomic_DNA"/>
</dbReference>
<keyword evidence="3" id="KW-1003">Cell membrane</keyword>
<keyword evidence="4" id="KW-0997">Cell inner membrane</keyword>
<gene>
    <name evidence="11" type="ORF">SHI21_13000</name>
</gene>
<evidence type="ECO:0000256" key="2">
    <source>
        <dbReference type="ARBA" id="ARBA00022448"/>
    </source>
</evidence>
<accession>A0ABU5VZZ0</accession>